<dbReference type="OrthoDB" id="2441072at2759"/>
<keyword evidence="3" id="KW-1185">Reference proteome</keyword>
<name>A0A9N9HSU0_9GLOM</name>
<dbReference type="AlphaFoldDB" id="A0A9N9HSU0"/>
<evidence type="ECO:0000313" key="2">
    <source>
        <dbReference type="EMBL" id="CAG8703587.1"/>
    </source>
</evidence>
<dbReference type="Proteomes" id="UP000789342">
    <property type="component" value="Unassembled WGS sequence"/>
</dbReference>
<dbReference type="EMBL" id="CAJVPV010017674">
    <property type="protein sequence ID" value="CAG8703587.1"/>
    <property type="molecule type" value="Genomic_DNA"/>
</dbReference>
<feature type="region of interest" description="Disordered" evidence="1">
    <location>
        <begin position="94"/>
        <end position="122"/>
    </location>
</feature>
<gene>
    <name evidence="2" type="ORF">AMORRO_LOCUS12270</name>
</gene>
<reference evidence="2" key="1">
    <citation type="submission" date="2021-06" db="EMBL/GenBank/DDBJ databases">
        <authorList>
            <person name="Kallberg Y."/>
            <person name="Tangrot J."/>
            <person name="Rosling A."/>
        </authorList>
    </citation>
    <scope>NUCLEOTIDE SEQUENCE</scope>
    <source>
        <strain evidence="2">CL551</strain>
    </source>
</reference>
<protein>
    <submittedName>
        <fullName evidence="2">6032_t:CDS:1</fullName>
    </submittedName>
</protein>
<evidence type="ECO:0000256" key="1">
    <source>
        <dbReference type="SAM" id="MobiDB-lite"/>
    </source>
</evidence>
<sequence length="308" mass="35913">VREQTGIVILPKNLKKVTEHRYVMVGGLHVCNIFLTCVHDIIPVHESLENDMWKKFDYKELDKLDYQLIYSLRAVYDDIKYNIRSLRINNRSMKKKMMNGDNKKRARSESDDDDSSDDSRRISDDSKRVNIVGLLIVKMKEFNVVELLGASIPTIRPKETKLIIVTGAIAMARTLDGELRLYQGDSKKYAFFFQTYLDTILFTNVMIPDEDGEVLKMLDDELNKLEFPFDVAKVIYLKPSCDKMLERYRIRELNEYVKGDGVDVGYDDDYLIAIYDQYDLCMEKMYSSYMMVVNDDEGYDAILNQIVI</sequence>
<proteinExistence type="predicted"/>
<feature type="non-terminal residue" evidence="2">
    <location>
        <position position="308"/>
    </location>
</feature>
<organism evidence="2 3">
    <name type="scientific">Acaulospora morrowiae</name>
    <dbReference type="NCBI Taxonomy" id="94023"/>
    <lineage>
        <taxon>Eukaryota</taxon>
        <taxon>Fungi</taxon>
        <taxon>Fungi incertae sedis</taxon>
        <taxon>Mucoromycota</taxon>
        <taxon>Glomeromycotina</taxon>
        <taxon>Glomeromycetes</taxon>
        <taxon>Diversisporales</taxon>
        <taxon>Acaulosporaceae</taxon>
        <taxon>Acaulospora</taxon>
    </lineage>
</organism>
<evidence type="ECO:0000313" key="3">
    <source>
        <dbReference type="Proteomes" id="UP000789342"/>
    </source>
</evidence>
<accession>A0A9N9HSU0</accession>
<comment type="caution">
    <text evidence="2">The sequence shown here is derived from an EMBL/GenBank/DDBJ whole genome shotgun (WGS) entry which is preliminary data.</text>
</comment>